<protein>
    <submittedName>
        <fullName evidence="2">Uncharacterized protein</fullName>
    </submittedName>
</protein>
<dbReference type="Proteomes" id="UP000077405">
    <property type="component" value="Chromosome"/>
</dbReference>
<sequence length="119" mass="12732">MTASIRRVATLLLVWLAAVFAITELTGWLFAWPPVFGGLRVGPIALYGPGQFLGWRGLLAPGHRWIVDGATVVSGLCALALGARVVLDLRGTRRPGFGAGRWADRAAVRRSGLLGGERR</sequence>
<evidence type="ECO:0000313" key="2">
    <source>
        <dbReference type="EMBL" id="ANC91108.1"/>
    </source>
</evidence>
<accession>A0A160JE93</accession>
<dbReference type="RefSeq" id="WP_063634197.1">
    <property type="nucleotide sequence ID" value="NZ_CP015285.1"/>
</dbReference>
<gene>
    <name evidence="2" type="ORF">A6A40_03880</name>
</gene>
<dbReference type="KEGG" id="ahu:A6A40_03880"/>
<dbReference type="AlphaFoldDB" id="A0A160JE93"/>
<proteinExistence type="predicted"/>
<keyword evidence="1" id="KW-0472">Membrane</keyword>
<dbReference type="EMBL" id="CP015285">
    <property type="protein sequence ID" value="ANC91108.1"/>
    <property type="molecule type" value="Genomic_DNA"/>
</dbReference>
<keyword evidence="1" id="KW-0812">Transmembrane</keyword>
<dbReference type="OrthoDB" id="7306053at2"/>
<name>A0A160JE93_9PROT</name>
<evidence type="ECO:0000313" key="3">
    <source>
        <dbReference type="Proteomes" id="UP000077405"/>
    </source>
</evidence>
<evidence type="ECO:0000256" key="1">
    <source>
        <dbReference type="SAM" id="Phobius"/>
    </source>
</evidence>
<keyword evidence="3" id="KW-1185">Reference proteome</keyword>
<feature type="transmembrane region" description="Helical" evidence="1">
    <location>
        <begin position="65"/>
        <end position="87"/>
    </location>
</feature>
<reference evidence="2 3" key="1">
    <citation type="journal article" date="2013" name="Int. J. Syst. Evol. Microbiol.">
        <title>Azospirillum humicireducens sp. nov., a nitrogen-fixing bacterium isolated from a microbial fuel cell.</title>
        <authorList>
            <person name="Zhou S."/>
            <person name="Han L."/>
            <person name="Wang Y."/>
            <person name="Yang G."/>
            <person name="Zhuang L."/>
            <person name="Hu P."/>
        </authorList>
    </citation>
    <scope>NUCLEOTIDE SEQUENCE [LARGE SCALE GENOMIC DNA]</scope>
    <source>
        <strain evidence="2 3">SgZ-5</strain>
    </source>
</reference>
<keyword evidence="1" id="KW-1133">Transmembrane helix</keyword>
<dbReference type="STRING" id="1226968.A6A40_03880"/>
<organism evidence="2 3">
    <name type="scientific">Azospirillum humicireducens</name>
    <dbReference type="NCBI Taxonomy" id="1226968"/>
    <lineage>
        <taxon>Bacteria</taxon>
        <taxon>Pseudomonadati</taxon>
        <taxon>Pseudomonadota</taxon>
        <taxon>Alphaproteobacteria</taxon>
        <taxon>Rhodospirillales</taxon>
        <taxon>Azospirillaceae</taxon>
        <taxon>Azospirillum</taxon>
    </lineage>
</organism>